<protein>
    <submittedName>
        <fullName evidence="2">Uncharacterized protein</fullName>
    </submittedName>
</protein>
<sequence>MWIGATHSVYPCEWGGTRHGWGPVLSVDGEARHGGGSARLGWQLQKTKKKRVEKEKKSEYEKRGRKRKRVSLKTIAVSGNDVAMISLTIIIEVHKAAGGFIGIKILSKPRIPVPFPDPGQLICRGIGTQYCTVFPFELDLVSVDDERA</sequence>
<proteinExistence type="predicted"/>
<organism evidence="2 3">
    <name type="scientific">Rhamnella rubrinervis</name>
    <dbReference type="NCBI Taxonomy" id="2594499"/>
    <lineage>
        <taxon>Eukaryota</taxon>
        <taxon>Viridiplantae</taxon>
        <taxon>Streptophyta</taxon>
        <taxon>Embryophyta</taxon>
        <taxon>Tracheophyta</taxon>
        <taxon>Spermatophyta</taxon>
        <taxon>Magnoliopsida</taxon>
        <taxon>eudicotyledons</taxon>
        <taxon>Gunneridae</taxon>
        <taxon>Pentapetalae</taxon>
        <taxon>rosids</taxon>
        <taxon>fabids</taxon>
        <taxon>Rosales</taxon>
        <taxon>Rhamnaceae</taxon>
        <taxon>rhamnoid group</taxon>
        <taxon>Rhamneae</taxon>
        <taxon>Rhamnella</taxon>
    </lineage>
</organism>
<dbReference type="AlphaFoldDB" id="A0A8K0H0W4"/>
<comment type="caution">
    <text evidence="2">The sequence shown here is derived from an EMBL/GenBank/DDBJ whole genome shotgun (WGS) entry which is preliminary data.</text>
</comment>
<dbReference type="EMBL" id="VOIH02000006">
    <property type="protein sequence ID" value="KAF3443583.1"/>
    <property type="molecule type" value="Genomic_DNA"/>
</dbReference>
<feature type="region of interest" description="Disordered" evidence="1">
    <location>
        <begin position="46"/>
        <end position="65"/>
    </location>
</feature>
<accession>A0A8K0H0W4</accession>
<evidence type="ECO:0000313" key="2">
    <source>
        <dbReference type="EMBL" id="KAF3443583.1"/>
    </source>
</evidence>
<reference evidence="2" key="1">
    <citation type="submission" date="2020-03" db="EMBL/GenBank/DDBJ databases">
        <title>A high-quality chromosome-level genome assembly of a woody plant with both climbing and erect habits, Rhamnella rubrinervis.</title>
        <authorList>
            <person name="Lu Z."/>
            <person name="Yang Y."/>
            <person name="Zhu X."/>
            <person name="Sun Y."/>
        </authorList>
    </citation>
    <scope>NUCLEOTIDE SEQUENCE</scope>
    <source>
        <strain evidence="2">BYM</strain>
        <tissue evidence="2">Leaf</tissue>
    </source>
</reference>
<evidence type="ECO:0000256" key="1">
    <source>
        <dbReference type="SAM" id="MobiDB-lite"/>
    </source>
</evidence>
<dbReference type="Proteomes" id="UP000796880">
    <property type="component" value="Unassembled WGS sequence"/>
</dbReference>
<keyword evidence="3" id="KW-1185">Reference proteome</keyword>
<dbReference type="OrthoDB" id="2121828at2759"/>
<evidence type="ECO:0000313" key="3">
    <source>
        <dbReference type="Proteomes" id="UP000796880"/>
    </source>
</evidence>
<gene>
    <name evidence="2" type="ORF">FNV43_RR13271</name>
</gene>
<name>A0A8K0H0W4_9ROSA</name>
<feature type="compositionally biased region" description="Basic and acidic residues" evidence="1">
    <location>
        <begin position="52"/>
        <end position="62"/>
    </location>
</feature>